<accession>A0A8D8FXF4</accession>
<sequence>MKLRIASTGWKRRRANDPGAFASVVHGRSLECRIRFSTAFVILSTVHQRMNLIEGHWRGILRTPAGSTEDRKTRSVFLNTASVSTVSQRRTDAGVLSFDVFHLDEW</sequence>
<evidence type="ECO:0000313" key="1">
    <source>
        <dbReference type="EMBL" id="CAG6486044.1"/>
    </source>
</evidence>
<proteinExistence type="predicted"/>
<dbReference type="AlphaFoldDB" id="A0A8D8FXF4"/>
<protein>
    <submittedName>
        <fullName evidence="1">(northern house mosquito) hypothetical protein</fullName>
    </submittedName>
</protein>
<organism evidence="1">
    <name type="scientific">Culex pipiens</name>
    <name type="common">House mosquito</name>
    <dbReference type="NCBI Taxonomy" id="7175"/>
    <lineage>
        <taxon>Eukaryota</taxon>
        <taxon>Metazoa</taxon>
        <taxon>Ecdysozoa</taxon>
        <taxon>Arthropoda</taxon>
        <taxon>Hexapoda</taxon>
        <taxon>Insecta</taxon>
        <taxon>Pterygota</taxon>
        <taxon>Neoptera</taxon>
        <taxon>Endopterygota</taxon>
        <taxon>Diptera</taxon>
        <taxon>Nematocera</taxon>
        <taxon>Culicoidea</taxon>
        <taxon>Culicidae</taxon>
        <taxon>Culicinae</taxon>
        <taxon>Culicini</taxon>
        <taxon>Culex</taxon>
        <taxon>Culex</taxon>
    </lineage>
</organism>
<dbReference type="EMBL" id="HBUE01102549">
    <property type="protein sequence ID" value="CAG6486047.1"/>
    <property type="molecule type" value="Transcribed_RNA"/>
</dbReference>
<dbReference type="EMBL" id="HBUE01102546">
    <property type="protein sequence ID" value="CAG6486046.1"/>
    <property type="molecule type" value="Transcribed_RNA"/>
</dbReference>
<reference evidence="1" key="1">
    <citation type="submission" date="2021-05" db="EMBL/GenBank/DDBJ databases">
        <authorList>
            <person name="Alioto T."/>
            <person name="Alioto T."/>
            <person name="Gomez Garrido J."/>
        </authorList>
    </citation>
    <scope>NUCLEOTIDE SEQUENCE</scope>
</reference>
<dbReference type="EMBL" id="HBUE01102544">
    <property type="protein sequence ID" value="CAG6486044.1"/>
    <property type="molecule type" value="Transcribed_RNA"/>
</dbReference>
<name>A0A8D8FXF4_CULPI</name>